<sequence>MNGMDEQILACSEHDMRNAFSVVNEYLSQPKDPRPDPSSTDEFKKWLDRQCIFKMCYDTVADLGVRETFTVACTNSLAGSHIARRNFGANDKPIIVIADEDGQALEPDVIIPLVSLDMA</sequence>
<name>A0A1S9DES6_ASPOZ</name>
<dbReference type="AlphaFoldDB" id="A0A1S9DES6"/>
<evidence type="ECO:0000313" key="3">
    <source>
        <dbReference type="Proteomes" id="UP000190312"/>
    </source>
</evidence>
<dbReference type="EMBL" id="BSYA01000050">
    <property type="protein sequence ID" value="GMG28913.1"/>
    <property type="molecule type" value="Genomic_DNA"/>
</dbReference>
<gene>
    <name evidence="1" type="ORF">Aory04_000524900</name>
    <name evidence="2" type="ORF">OAory_01040870</name>
</gene>
<dbReference type="Proteomes" id="UP000190312">
    <property type="component" value="Unassembled WGS sequence"/>
</dbReference>
<dbReference type="EMBL" id="MKZY01000006">
    <property type="protein sequence ID" value="OOO07587.1"/>
    <property type="molecule type" value="Genomic_DNA"/>
</dbReference>
<reference evidence="2 3" key="1">
    <citation type="submission" date="2016-10" db="EMBL/GenBank/DDBJ databases">
        <title>Genome sequencing of Aspergillus oryzae BCC7051.</title>
        <authorList>
            <person name="Thammarongtham C."/>
            <person name="Vorapreeda T."/>
            <person name="Nookaew I."/>
            <person name="Srisuk T."/>
            <person name="Land M."/>
            <person name="Jeennor S."/>
            <person name="Laoteng K."/>
        </authorList>
    </citation>
    <scope>NUCLEOTIDE SEQUENCE [LARGE SCALE GENOMIC DNA]</scope>
    <source>
        <strain evidence="2 3">BCC7051</strain>
    </source>
</reference>
<dbReference type="Proteomes" id="UP001165205">
    <property type="component" value="Unassembled WGS sequence"/>
</dbReference>
<evidence type="ECO:0000313" key="1">
    <source>
        <dbReference type="EMBL" id="GMG28913.1"/>
    </source>
</evidence>
<protein>
    <submittedName>
        <fullName evidence="1">Unnamed protein product</fullName>
    </submittedName>
</protein>
<accession>A0A1S9DES6</accession>
<organism evidence="2 3">
    <name type="scientific">Aspergillus oryzae</name>
    <name type="common">Yellow koji mold</name>
    <dbReference type="NCBI Taxonomy" id="5062"/>
    <lineage>
        <taxon>Eukaryota</taxon>
        <taxon>Fungi</taxon>
        <taxon>Dikarya</taxon>
        <taxon>Ascomycota</taxon>
        <taxon>Pezizomycotina</taxon>
        <taxon>Eurotiomycetes</taxon>
        <taxon>Eurotiomycetidae</taxon>
        <taxon>Eurotiales</taxon>
        <taxon>Aspergillaceae</taxon>
        <taxon>Aspergillus</taxon>
        <taxon>Aspergillus subgen. Circumdati</taxon>
    </lineage>
</organism>
<proteinExistence type="predicted"/>
<reference evidence="1" key="2">
    <citation type="submission" date="2023-04" db="EMBL/GenBank/DDBJ databases">
        <title>Aspergillus oryzae NBRC 4228.</title>
        <authorList>
            <person name="Ichikawa N."/>
            <person name="Sato H."/>
            <person name="Tonouchi N."/>
        </authorList>
    </citation>
    <scope>NUCLEOTIDE SEQUENCE</scope>
    <source>
        <strain evidence="1">NBRC 4228</strain>
    </source>
</reference>
<comment type="caution">
    <text evidence="2">The sequence shown here is derived from an EMBL/GenBank/DDBJ whole genome shotgun (WGS) entry which is preliminary data.</text>
</comment>
<evidence type="ECO:0000313" key="2">
    <source>
        <dbReference type="EMBL" id="OOO07587.1"/>
    </source>
</evidence>